<dbReference type="CDD" id="cd06976">
    <property type="entry name" value="cupin_MtlR-like_N"/>
    <property type="match status" value="1"/>
</dbReference>
<evidence type="ECO:0000256" key="1">
    <source>
        <dbReference type="ARBA" id="ARBA00023015"/>
    </source>
</evidence>
<dbReference type="GO" id="GO:0003700">
    <property type="term" value="F:DNA-binding transcription factor activity"/>
    <property type="evidence" value="ECO:0007669"/>
    <property type="project" value="InterPro"/>
</dbReference>
<dbReference type="InterPro" id="IPR009057">
    <property type="entry name" value="Homeodomain-like_sf"/>
</dbReference>
<sequence length="290" mass="33446">MKTVEVRLPQEYDKSFIVFQEVGQFFPCPWHYHPEYELVLVLKSTGRRMVGDHIGYFDAGDLVFMGPSLPHVWVNDPEFFRGEAECQADAIVVQFVDNFLGKPFMDIPEMEPFRNFLMRSNRGMEITGATREKITDLMKQMLTMNGLQRISALLSVFDLLANTTDYEMLASPGYVQNIPLKSSDHLRKINQYIMQNFQEEITLPEIAGVANMALTTFCCFFKEHYRVSFVEYLNTVRIGHACKLISEKDLNIVEAATESGFNNLANFNRQFKKIKRMTPSEYRKTLNAAV</sequence>
<evidence type="ECO:0000256" key="3">
    <source>
        <dbReference type="ARBA" id="ARBA00023163"/>
    </source>
</evidence>
<dbReference type="PROSITE" id="PS00041">
    <property type="entry name" value="HTH_ARAC_FAMILY_1"/>
    <property type="match status" value="1"/>
</dbReference>
<dbReference type="Proteomes" id="UP000248790">
    <property type="component" value="Unassembled WGS sequence"/>
</dbReference>
<accession>A0A327WT94</accession>
<evidence type="ECO:0000313" key="6">
    <source>
        <dbReference type="Proteomes" id="UP000248790"/>
    </source>
</evidence>
<proteinExistence type="predicted"/>
<dbReference type="InterPro" id="IPR014710">
    <property type="entry name" value="RmlC-like_jellyroll"/>
</dbReference>
<dbReference type="GO" id="GO:0043565">
    <property type="term" value="F:sequence-specific DNA binding"/>
    <property type="evidence" value="ECO:0007669"/>
    <property type="project" value="InterPro"/>
</dbReference>
<name>A0A327WT94_LARAB</name>
<keyword evidence="2 5" id="KW-0238">DNA-binding</keyword>
<keyword evidence="6" id="KW-1185">Reference proteome</keyword>
<dbReference type="Gene3D" id="1.10.10.60">
    <property type="entry name" value="Homeodomain-like"/>
    <property type="match status" value="2"/>
</dbReference>
<organism evidence="5 6">
    <name type="scientific">Larkinella arboricola</name>
    <dbReference type="NCBI Taxonomy" id="643671"/>
    <lineage>
        <taxon>Bacteria</taxon>
        <taxon>Pseudomonadati</taxon>
        <taxon>Bacteroidota</taxon>
        <taxon>Cytophagia</taxon>
        <taxon>Cytophagales</taxon>
        <taxon>Spirosomataceae</taxon>
        <taxon>Larkinella</taxon>
    </lineage>
</organism>
<dbReference type="InterPro" id="IPR011051">
    <property type="entry name" value="RmlC_Cupin_sf"/>
</dbReference>
<comment type="caution">
    <text evidence="5">The sequence shown here is derived from an EMBL/GenBank/DDBJ whole genome shotgun (WGS) entry which is preliminary data.</text>
</comment>
<dbReference type="Pfam" id="PF12833">
    <property type="entry name" value="HTH_18"/>
    <property type="match status" value="1"/>
</dbReference>
<dbReference type="Gene3D" id="2.60.120.10">
    <property type="entry name" value="Jelly Rolls"/>
    <property type="match status" value="1"/>
</dbReference>
<keyword evidence="1" id="KW-0805">Transcription regulation</keyword>
<evidence type="ECO:0000256" key="2">
    <source>
        <dbReference type="ARBA" id="ARBA00023125"/>
    </source>
</evidence>
<feature type="domain" description="HTH araC/xylS-type" evidence="4">
    <location>
        <begin position="187"/>
        <end position="285"/>
    </location>
</feature>
<dbReference type="SUPFAM" id="SSF46689">
    <property type="entry name" value="Homeodomain-like"/>
    <property type="match status" value="2"/>
</dbReference>
<dbReference type="EMBL" id="QLMC01000005">
    <property type="protein sequence ID" value="RAJ94517.1"/>
    <property type="molecule type" value="Genomic_DNA"/>
</dbReference>
<dbReference type="RefSeq" id="WP_111630388.1">
    <property type="nucleotide sequence ID" value="NZ_QLMC01000005.1"/>
</dbReference>
<dbReference type="PROSITE" id="PS01124">
    <property type="entry name" value="HTH_ARAC_FAMILY_2"/>
    <property type="match status" value="1"/>
</dbReference>
<dbReference type="InterPro" id="IPR018062">
    <property type="entry name" value="HTH_AraC-typ_CS"/>
</dbReference>
<keyword evidence="3" id="KW-0804">Transcription</keyword>
<evidence type="ECO:0000313" key="5">
    <source>
        <dbReference type="EMBL" id="RAJ94517.1"/>
    </source>
</evidence>
<reference evidence="5 6" key="1">
    <citation type="submission" date="2018-06" db="EMBL/GenBank/DDBJ databases">
        <title>Genomic Encyclopedia of Archaeal and Bacterial Type Strains, Phase II (KMG-II): from individual species to whole genera.</title>
        <authorList>
            <person name="Goeker M."/>
        </authorList>
    </citation>
    <scope>NUCLEOTIDE SEQUENCE [LARGE SCALE GENOMIC DNA]</scope>
    <source>
        <strain evidence="5 6">DSM 21851</strain>
    </source>
</reference>
<dbReference type="InterPro" id="IPR018060">
    <property type="entry name" value="HTH_AraC"/>
</dbReference>
<dbReference type="AlphaFoldDB" id="A0A327WT94"/>
<dbReference type="SMART" id="SM00342">
    <property type="entry name" value="HTH_ARAC"/>
    <property type="match status" value="1"/>
</dbReference>
<dbReference type="PANTHER" id="PTHR43280:SF27">
    <property type="entry name" value="TRANSCRIPTIONAL REGULATOR MTLR"/>
    <property type="match status" value="1"/>
</dbReference>
<evidence type="ECO:0000259" key="4">
    <source>
        <dbReference type="PROSITE" id="PS01124"/>
    </source>
</evidence>
<gene>
    <name evidence="5" type="ORF">LX87_04404</name>
</gene>
<dbReference type="SUPFAM" id="SSF51182">
    <property type="entry name" value="RmlC-like cupins"/>
    <property type="match status" value="1"/>
</dbReference>
<protein>
    <submittedName>
        <fullName evidence="5">AraC-like DNA-binding protein</fullName>
    </submittedName>
</protein>
<dbReference type="PANTHER" id="PTHR43280">
    <property type="entry name" value="ARAC-FAMILY TRANSCRIPTIONAL REGULATOR"/>
    <property type="match status" value="1"/>
</dbReference>
<dbReference type="OrthoDB" id="792101at2"/>